<keyword evidence="2" id="KW-1185">Reference proteome</keyword>
<dbReference type="Proteomes" id="UP000784294">
    <property type="component" value="Unassembled WGS sequence"/>
</dbReference>
<sequence>MVNFLAEKSSDLSIMEPFLFCAVEMDPYFHEQHRLLAYHSSADGKDIKASRTSALTYRSKQRHINLRGWLHERITRDPKLGKMENPHLVCIRFIHGPYYNRPIKPCCEFCSKGRRIYHRPIPGSQKASYSEEIKASSDDMQSDFVDFPEDATIKHELPSKFNLEPDEINHLCKSLTISKANINAPNLYDSRPIIHVATSQDDTTEVIKDDALDEFSDWVIIDCVQKKDELL</sequence>
<accession>A0A448XMC8</accession>
<dbReference type="AlphaFoldDB" id="A0A448XMC8"/>
<gene>
    <name evidence="1" type="ORF">PXEA_LOCUS33579</name>
</gene>
<reference evidence="1" key="1">
    <citation type="submission" date="2018-11" db="EMBL/GenBank/DDBJ databases">
        <authorList>
            <consortium name="Pathogen Informatics"/>
        </authorList>
    </citation>
    <scope>NUCLEOTIDE SEQUENCE</scope>
</reference>
<proteinExistence type="predicted"/>
<comment type="caution">
    <text evidence="1">The sequence shown here is derived from an EMBL/GenBank/DDBJ whole genome shotgun (WGS) entry which is preliminary data.</text>
</comment>
<organism evidence="1 2">
    <name type="scientific">Protopolystoma xenopodis</name>
    <dbReference type="NCBI Taxonomy" id="117903"/>
    <lineage>
        <taxon>Eukaryota</taxon>
        <taxon>Metazoa</taxon>
        <taxon>Spiralia</taxon>
        <taxon>Lophotrochozoa</taxon>
        <taxon>Platyhelminthes</taxon>
        <taxon>Monogenea</taxon>
        <taxon>Polyopisthocotylea</taxon>
        <taxon>Polystomatidea</taxon>
        <taxon>Polystomatidae</taxon>
        <taxon>Protopolystoma</taxon>
    </lineage>
</organism>
<evidence type="ECO:0000313" key="1">
    <source>
        <dbReference type="EMBL" id="VEL40139.1"/>
    </source>
</evidence>
<evidence type="ECO:0000313" key="2">
    <source>
        <dbReference type="Proteomes" id="UP000784294"/>
    </source>
</evidence>
<protein>
    <submittedName>
        <fullName evidence="1">Uncharacterized protein</fullName>
    </submittedName>
</protein>
<dbReference type="EMBL" id="CAAALY010263838">
    <property type="protein sequence ID" value="VEL40139.1"/>
    <property type="molecule type" value="Genomic_DNA"/>
</dbReference>
<name>A0A448XMC8_9PLAT</name>